<dbReference type="Pfam" id="PF10988">
    <property type="entry name" value="DUF2807"/>
    <property type="match status" value="1"/>
</dbReference>
<name>A0ABW3I5A5_9FLAO</name>
<dbReference type="RefSeq" id="WP_377716768.1">
    <property type="nucleotide sequence ID" value="NZ_JBHTJM010000010.1"/>
</dbReference>
<evidence type="ECO:0000313" key="3">
    <source>
        <dbReference type="EMBL" id="MFD0965024.1"/>
    </source>
</evidence>
<organism evidence="3 4">
    <name type="scientific">Pseudofulvibacter geojedonensis</name>
    <dbReference type="NCBI Taxonomy" id="1123758"/>
    <lineage>
        <taxon>Bacteria</taxon>
        <taxon>Pseudomonadati</taxon>
        <taxon>Bacteroidota</taxon>
        <taxon>Flavobacteriia</taxon>
        <taxon>Flavobacteriales</taxon>
        <taxon>Flavobacteriaceae</taxon>
        <taxon>Pseudofulvibacter</taxon>
    </lineage>
</organism>
<keyword evidence="4" id="KW-1185">Reference proteome</keyword>
<reference evidence="4" key="1">
    <citation type="journal article" date="2019" name="Int. J. Syst. Evol. Microbiol.">
        <title>The Global Catalogue of Microorganisms (GCM) 10K type strain sequencing project: providing services to taxonomists for standard genome sequencing and annotation.</title>
        <authorList>
            <consortium name="The Broad Institute Genomics Platform"/>
            <consortium name="The Broad Institute Genome Sequencing Center for Infectious Disease"/>
            <person name="Wu L."/>
            <person name="Ma J."/>
        </authorList>
    </citation>
    <scope>NUCLEOTIDE SEQUENCE [LARGE SCALE GENOMIC DNA]</scope>
    <source>
        <strain evidence="4">CCUG 62114</strain>
    </source>
</reference>
<gene>
    <name evidence="3" type="ORF">ACFQ1O_13490</name>
</gene>
<dbReference type="EMBL" id="JBHTJM010000010">
    <property type="protein sequence ID" value="MFD0965024.1"/>
    <property type="molecule type" value="Genomic_DNA"/>
</dbReference>
<dbReference type="Gene3D" id="2.160.20.120">
    <property type="match status" value="1"/>
</dbReference>
<dbReference type="InterPro" id="IPR021255">
    <property type="entry name" value="DUF2807"/>
</dbReference>
<proteinExistence type="predicted"/>
<evidence type="ECO:0000313" key="4">
    <source>
        <dbReference type="Proteomes" id="UP001596997"/>
    </source>
</evidence>
<accession>A0ABW3I5A5</accession>
<dbReference type="Proteomes" id="UP001596997">
    <property type="component" value="Unassembled WGS sequence"/>
</dbReference>
<feature type="compositionally biased region" description="Polar residues" evidence="1">
    <location>
        <begin position="225"/>
        <end position="242"/>
    </location>
</feature>
<feature type="domain" description="Putative auto-transporter adhesin head GIN" evidence="2">
    <location>
        <begin position="46"/>
        <end position="226"/>
    </location>
</feature>
<dbReference type="PROSITE" id="PS51257">
    <property type="entry name" value="PROKAR_LIPOPROTEIN"/>
    <property type="match status" value="1"/>
</dbReference>
<sequence length="242" mass="25503">MTALAKFLITLILSVFLVGCNFNLQIDPGVKGNGNVQTEERIVNQDFSSIKASNGLDVYITQSTDNLVKVQADENLLEIIKTEVVNGCLEIYTTEKIDKSESKKILVNFTDINAIKASSASHVAATNILNTEKLSLQASSAATVKLTAEVTNISCKASSAATIKLNGKTNYIEAKASSASTINAKNMLAENCLTDASSASSINVNCTSSIDAESSSASSIRYSGNPANVQKDNSSAGSIKAY</sequence>
<evidence type="ECO:0000256" key="1">
    <source>
        <dbReference type="SAM" id="MobiDB-lite"/>
    </source>
</evidence>
<feature type="region of interest" description="Disordered" evidence="1">
    <location>
        <begin position="218"/>
        <end position="242"/>
    </location>
</feature>
<comment type="caution">
    <text evidence="3">The sequence shown here is derived from an EMBL/GenBank/DDBJ whole genome shotgun (WGS) entry which is preliminary data.</text>
</comment>
<evidence type="ECO:0000259" key="2">
    <source>
        <dbReference type="Pfam" id="PF10988"/>
    </source>
</evidence>
<protein>
    <submittedName>
        <fullName evidence="3">Head GIN domain-containing protein</fullName>
    </submittedName>
</protein>